<feature type="domain" description="Disease resistance protein At4g27190-like leucine-rich repeats" evidence="7">
    <location>
        <begin position="1338"/>
        <end position="1404"/>
    </location>
</feature>
<dbReference type="EMBL" id="MNCJ02000316">
    <property type="protein sequence ID" value="KAF5820785.1"/>
    <property type="molecule type" value="Genomic_DNA"/>
</dbReference>
<dbReference type="Proteomes" id="UP000215914">
    <property type="component" value="Chromosome 1"/>
</dbReference>
<dbReference type="InterPro" id="IPR003591">
    <property type="entry name" value="Leu-rich_rpt_typical-subtyp"/>
</dbReference>
<sequence length="1553" mass="176845">MGEPLPEASKAQSSTMVNEDKKTDKKSTNQKPTSLLTKIYERLRKLEAANKTPSQLPKKQEKTNISGTSKVQETPSESPQKQAKTNTSGPPEVQEKASDSPQKPDNMNLSEPSEAKKKPSESPKKHEKINIFGHIGVGKTRVAKKVSARAIKENVFDFTIWVFMCREYTKDSLCMSIARQLFLIPANEEWEVDDDNNKVQDQDWDEVPDTDELIKKIKEKLLRKVIKKDGDEVPATLVVLDDVLDGKSTITNQETTFWRVWNEMLPVDDIRFASVLISIKKREGDEEISPENVFEIPALTAEDRDDLFKKNLETTEFPIKKESFRQQFVDKFIGGWTARNVILIAKILNHYCADESRVSFIEKELKEETEIKSLSKFFCSEHMHDVLPIGVLKDLRWKGDHFFRKSGSVHYSELITYWILEGYLGGGSMTKLYQKGHGVLMELIGCGVIKLQEGGYVFMENELIEAHDLYQRVEQNPNLGLATVISSKEEGLGRITHSDGMLKTTPKRPKKKLASEERVQDLPTNETLLLDGTRFTMPEIEGIVKKETNCKAFGLFYLTITELPTDMQKMKWLRVLVLRDCEFLTKAKVSLEALEVLEISGGRNLKRLTSSFFKNLLKLKSLHLSGLQIQSIPQAIYNLENIKWLIVKDCPRLKKLESISKLVNLIVVDLSGNTSLDTLDKNFLKFVKLQSLNLSKTLLSTTPLLKNREELTHLLCRDCSDLGRLRGLTSLKSLQTIDLSGSDKFEEFHDSSLQSLTSLITLKLSETAIDRLPSNISKPHYLYLERCPNLRQLKGVNSFENLEVLQLSGSSNLVEIEDKLFEKMDHLRVLKLSETKISNLPSPLNLPNLREFDLSNCRELETFPWIESAEKLEVLDASNCSNLQVMDSKSFQKMTRLQKIDFSNTKIKSFPSLPNPCNLSRLLLKNCNKLENLVLDGQYLPLEKKDGQFPQLEKKDGRFPNLEELNLSGVKSLKPNGAKFVEEVSSLRILDLSYTSITQLPSLLNLTKLTHLSLAGCKFSSEPKLDYPPSKIEVLDLSRSSIKSLTNLKDHTNLKKLMLKECLTTSFQLPHEISTSTHLEYIEFPNVNVTSTPQEVNDQDCWNICELSQDDKSPVFHNPTQFLKINQLANGSYQLCAVPNKVEGETSSIYPQRHELVFRDVYLQTARFTRYKNKKSLQIRGFSQFPKGIEFKNIIKGIDLVLLIDYKLKGIPSDFDVSMLPNLKGCWIEKCSEMVTVFQEKEPNNDKPKKEPNNDKSEKEPNTNKPEKQPNTDKPEKEPNNDKPEKEPNNDKSEKEPNTNKPEKQPNTDKPEKELNNDKPEKEPNNENPEKEPNSDKPEFNIPLEDLSLRNNKKLKTIYSGKQPFKGFDSLKSLYIDSCRELTSVFSSSCLPKNLEVLEIKYCDKILDFGGELPQSLQALKIWECPKVKQLEAEFKIPEGLKTLSISGANSLKNFVTTNNEPIKLETLKVENCSNLEHIMSSSSILAYINMIDIRSCERMKNLCTDIDSKTTWENLKKLHLEELPVLKQIGAFVPPTVKPSVVECPNVEPIVD</sequence>
<dbReference type="SUPFAM" id="SSF52058">
    <property type="entry name" value="L domain-like"/>
    <property type="match status" value="2"/>
</dbReference>
<feature type="compositionally biased region" description="Polar residues" evidence="5">
    <location>
        <begin position="51"/>
        <end position="89"/>
    </location>
</feature>
<feature type="compositionally biased region" description="Basic and acidic residues" evidence="5">
    <location>
        <begin position="1239"/>
        <end position="1339"/>
    </location>
</feature>
<dbReference type="Gene3D" id="3.40.50.300">
    <property type="entry name" value="P-loop containing nucleotide triphosphate hydrolases"/>
    <property type="match status" value="1"/>
</dbReference>
<comment type="similarity">
    <text evidence="1">Belongs to the disease resistance NB-LRR family.</text>
</comment>
<gene>
    <name evidence="9" type="ORF">HannXRQ_Chr01g0003761</name>
    <name evidence="8" type="ORF">HanXRQr2_Chr01g0006121</name>
</gene>
<dbReference type="GO" id="GO:0051707">
    <property type="term" value="P:response to other organism"/>
    <property type="evidence" value="ECO:0007669"/>
    <property type="project" value="UniProtKB-ARBA"/>
</dbReference>
<accession>A0A251VKC4</accession>
<dbReference type="GO" id="GO:0006952">
    <property type="term" value="P:defense response"/>
    <property type="evidence" value="ECO:0007669"/>
    <property type="project" value="UniProtKB-ARBA"/>
</dbReference>
<evidence type="ECO:0000259" key="7">
    <source>
        <dbReference type="Pfam" id="PF23247"/>
    </source>
</evidence>
<evidence type="ECO:0000256" key="3">
    <source>
        <dbReference type="ARBA" id="ARBA00022737"/>
    </source>
</evidence>
<dbReference type="PRINTS" id="PR00364">
    <property type="entry name" value="DISEASERSIST"/>
</dbReference>
<dbReference type="Gene3D" id="3.80.10.10">
    <property type="entry name" value="Ribonuclease Inhibitor"/>
    <property type="match status" value="4"/>
</dbReference>
<dbReference type="Pfam" id="PF00931">
    <property type="entry name" value="NB-ARC"/>
    <property type="match status" value="1"/>
</dbReference>
<evidence type="ECO:0000256" key="4">
    <source>
        <dbReference type="ARBA" id="ARBA00022821"/>
    </source>
</evidence>
<dbReference type="Pfam" id="PF23247">
    <property type="entry name" value="LRR_RPS2"/>
    <property type="match status" value="1"/>
</dbReference>
<evidence type="ECO:0000313" key="9">
    <source>
        <dbReference type="EMBL" id="OTG36087.1"/>
    </source>
</evidence>
<dbReference type="PANTHER" id="PTHR33463:SF218">
    <property type="entry name" value="DISEASE RESISTANCE PROTEIN RPS2-LIKE"/>
    <property type="match status" value="1"/>
</dbReference>
<dbReference type="InterPro" id="IPR002182">
    <property type="entry name" value="NB-ARC"/>
</dbReference>
<keyword evidence="2" id="KW-0433">Leucine-rich repeat</keyword>
<dbReference type="InParanoid" id="A0A251VKC4"/>
<feature type="region of interest" description="Disordered" evidence="5">
    <location>
        <begin position="1239"/>
        <end position="1344"/>
    </location>
</feature>
<feature type="compositionally biased region" description="Basic and acidic residues" evidence="5">
    <location>
        <begin position="18"/>
        <end position="27"/>
    </location>
</feature>
<dbReference type="InterPro" id="IPR027417">
    <property type="entry name" value="P-loop_NTPase"/>
</dbReference>
<dbReference type="GO" id="GO:0043531">
    <property type="term" value="F:ADP binding"/>
    <property type="evidence" value="ECO:0007669"/>
    <property type="project" value="InterPro"/>
</dbReference>
<evidence type="ECO:0000313" key="8">
    <source>
        <dbReference type="EMBL" id="KAF5820785.1"/>
    </source>
</evidence>
<dbReference type="GO" id="GO:0035556">
    <property type="term" value="P:intracellular signal transduction"/>
    <property type="evidence" value="ECO:0000318"/>
    <property type="project" value="GO_Central"/>
</dbReference>
<dbReference type="InterPro" id="IPR050905">
    <property type="entry name" value="Plant_NBS-LRR"/>
</dbReference>
<feature type="domain" description="NB-ARC" evidence="6">
    <location>
        <begin position="127"/>
        <end position="247"/>
    </location>
</feature>
<keyword evidence="3" id="KW-0677">Repeat</keyword>
<dbReference type="PROSITE" id="PS51450">
    <property type="entry name" value="LRR"/>
    <property type="match status" value="1"/>
</dbReference>
<dbReference type="OrthoDB" id="122245at2759"/>
<dbReference type="InterPro" id="IPR057135">
    <property type="entry name" value="At4g27190-like_LRR"/>
</dbReference>
<organism evidence="9 10">
    <name type="scientific">Helianthus annuus</name>
    <name type="common">Common sunflower</name>
    <dbReference type="NCBI Taxonomy" id="4232"/>
    <lineage>
        <taxon>Eukaryota</taxon>
        <taxon>Viridiplantae</taxon>
        <taxon>Streptophyta</taxon>
        <taxon>Embryophyta</taxon>
        <taxon>Tracheophyta</taxon>
        <taxon>Spermatophyta</taxon>
        <taxon>Magnoliopsida</taxon>
        <taxon>eudicotyledons</taxon>
        <taxon>Gunneridae</taxon>
        <taxon>Pentapetalae</taxon>
        <taxon>asterids</taxon>
        <taxon>campanulids</taxon>
        <taxon>Asterales</taxon>
        <taxon>Asteraceae</taxon>
        <taxon>Asteroideae</taxon>
        <taxon>Heliantheae alliance</taxon>
        <taxon>Heliantheae</taxon>
        <taxon>Helianthus</taxon>
    </lineage>
</organism>
<dbReference type="InterPro" id="IPR001611">
    <property type="entry name" value="Leu-rich_rpt"/>
</dbReference>
<dbReference type="SMART" id="SM00369">
    <property type="entry name" value="LRR_TYP"/>
    <property type="match status" value="4"/>
</dbReference>
<feature type="region of interest" description="Disordered" evidence="5">
    <location>
        <begin position="1"/>
        <end position="128"/>
    </location>
</feature>
<proteinExistence type="inferred from homology"/>
<evidence type="ECO:0000256" key="5">
    <source>
        <dbReference type="SAM" id="MobiDB-lite"/>
    </source>
</evidence>
<dbReference type="EMBL" id="CM007890">
    <property type="protein sequence ID" value="OTG36087.1"/>
    <property type="molecule type" value="Genomic_DNA"/>
</dbReference>
<feature type="compositionally biased region" description="Basic and acidic residues" evidence="5">
    <location>
        <begin position="39"/>
        <end position="48"/>
    </location>
</feature>
<reference evidence="8 10" key="1">
    <citation type="journal article" date="2017" name="Nature">
        <title>The sunflower genome provides insights into oil metabolism, flowering and Asterid evolution.</title>
        <authorList>
            <person name="Badouin H."/>
            <person name="Gouzy J."/>
            <person name="Grassa C.J."/>
            <person name="Murat F."/>
            <person name="Staton S.E."/>
            <person name="Cottret L."/>
            <person name="Lelandais-Briere C."/>
            <person name="Owens G.L."/>
            <person name="Carrere S."/>
            <person name="Mayjonade B."/>
            <person name="Legrand L."/>
            <person name="Gill N."/>
            <person name="Kane N.C."/>
            <person name="Bowers J.E."/>
            <person name="Hubner S."/>
            <person name="Bellec A."/>
            <person name="Berard A."/>
            <person name="Berges H."/>
            <person name="Blanchet N."/>
            <person name="Boniface M.C."/>
            <person name="Brunel D."/>
            <person name="Catrice O."/>
            <person name="Chaidir N."/>
            <person name="Claudel C."/>
            <person name="Donnadieu C."/>
            <person name="Faraut T."/>
            <person name="Fievet G."/>
            <person name="Helmstetter N."/>
            <person name="King M."/>
            <person name="Knapp S.J."/>
            <person name="Lai Z."/>
            <person name="Le Paslier M.C."/>
            <person name="Lippi Y."/>
            <person name="Lorenzon L."/>
            <person name="Mandel J.R."/>
            <person name="Marage G."/>
            <person name="Marchand G."/>
            <person name="Marquand E."/>
            <person name="Bret-Mestries E."/>
            <person name="Morien E."/>
            <person name="Nambeesan S."/>
            <person name="Nguyen T."/>
            <person name="Pegot-Espagnet P."/>
            <person name="Pouilly N."/>
            <person name="Raftis F."/>
            <person name="Sallet E."/>
            <person name="Schiex T."/>
            <person name="Thomas J."/>
            <person name="Vandecasteele C."/>
            <person name="Vares D."/>
            <person name="Vear F."/>
            <person name="Vautrin S."/>
            <person name="Crespi M."/>
            <person name="Mangin B."/>
            <person name="Burke J.M."/>
            <person name="Salse J."/>
            <person name="Munos S."/>
            <person name="Vincourt P."/>
            <person name="Rieseberg L.H."/>
            <person name="Langlade N.B."/>
        </authorList>
    </citation>
    <scope>NUCLEOTIDE SEQUENCE [LARGE SCALE GENOMIC DNA]</scope>
    <source>
        <strain evidence="10">cv. SF193</strain>
        <tissue evidence="8">Leaves</tissue>
    </source>
</reference>
<dbReference type="Gramene" id="mRNA:HanXRQr2_Chr01g0006121">
    <property type="protein sequence ID" value="mRNA:HanXRQr2_Chr01g0006121"/>
    <property type="gene ID" value="HanXRQr2_Chr01g0006121"/>
</dbReference>
<dbReference type="FunCoup" id="A0A251VKC4">
    <property type="interactions" value="186"/>
</dbReference>
<keyword evidence="4" id="KW-0611">Plant defense</keyword>
<reference evidence="9" key="2">
    <citation type="submission" date="2017-02" db="EMBL/GenBank/DDBJ databases">
        <title>Sunflower complete genome.</title>
        <authorList>
            <person name="Langlade N."/>
            <person name="Munos S."/>
        </authorList>
    </citation>
    <scope>NUCLEOTIDE SEQUENCE [LARGE SCALE GENOMIC DNA]</scope>
    <source>
        <tissue evidence="9">Leaves</tissue>
    </source>
</reference>
<evidence type="ECO:0000256" key="2">
    <source>
        <dbReference type="ARBA" id="ARBA00022614"/>
    </source>
</evidence>
<name>A0A251VKC4_HELAN</name>
<dbReference type="SUPFAM" id="SSF52540">
    <property type="entry name" value="P-loop containing nucleoside triphosphate hydrolases"/>
    <property type="match status" value="1"/>
</dbReference>
<reference evidence="8" key="3">
    <citation type="submission" date="2020-06" db="EMBL/GenBank/DDBJ databases">
        <title>Helianthus annuus Genome sequencing and assembly Release 2.</title>
        <authorList>
            <person name="Gouzy J."/>
            <person name="Langlade N."/>
            <person name="Munos S."/>
        </authorList>
    </citation>
    <scope>NUCLEOTIDE SEQUENCE</scope>
    <source>
        <tissue evidence="8">Leaves</tissue>
    </source>
</reference>
<protein>
    <submittedName>
        <fullName evidence="8">P-loop containing nucleoside triphosphate hydrolase, leucine-rich repeat domain superfamily</fullName>
    </submittedName>
    <submittedName>
        <fullName evidence="9">Putative NB-ARC</fullName>
    </submittedName>
</protein>
<keyword evidence="10" id="KW-1185">Reference proteome</keyword>
<dbReference type="Pfam" id="PF13855">
    <property type="entry name" value="LRR_8"/>
    <property type="match status" value="1"/>
</dbReference>
<keyword evidence="8" id="KW-0378">Hydrolase</keyword>
<evidence type="ECO:0000313" key="10">
    <source>
        <dbReference type="Proteomes" id="UP000215914"/>
    </source>
</evidence>
<evidence type="ECO:0000256" key="1">
    <source>
        <dbReference type="ARBA" id="ARBA00008894"/>
    </source>
</evidence>
<evidence type="ECO:0000259" key="6">
    <source>
        <dbReference type="Pfam" id="PF00931"/>
    </source>
</evidence>
<feature type="compositionally biased region" description="Polar residues" evidence="5">
    <location>
        <begin position="99"/>
        <end position="109"/>
    </location>
</feature>
<dbReference type="PANTHER" id="PTHR33463">
    <property type="entry name" value="NB-ARC DOMAIN-CONTAINING PROTEIN-RELATED"/>
    <property type="match status" value="1"/>
</dbReference>
<dbReference type="GO" id="GO:0016787">
    <property type="term" value="F:hydrolase activity"/>
    <property type="evidence" value="ECO:0007669"/>
    <property type="project" value="UniProtKB-KW"/>
</dbReference>
<dbReference type="OMA" id="PMGKQNQ"/>
<feature type="compositionally biased region" description="Basic and acidic residues" evidence="5">
    <location>
        <begin position="113"/>
        <end position="124"/>
    </location>
</feature>
<dbReference type="InterPro" id="IPR032675">
    <property type="entry name" value="LRR_dom_sf"/>
</dbReference>